<evidence type="ECO:0000313" key="1">
    <source>
        <dbReference type="EMBL" id="KAG5299028.1"/>
    </source>
</evidence>
<name>A0A8H8D422_AJECA</name>
<sequence length="71" mass="8159">MGALWLRSFSVHVKYSQFIYIIFHPSPEAEKEGGGCFIRSVDLNTHSHPYFIYHFNQLANTDVQLGGTEQK</sequence>
<gene>
    <name evidence="1" type="ORF">I7I52_09194</name>
</gene>
<accession>A0A8H8D422</accession>
<organism evidence="1 2">
    <name type="scientific">Ajellomyces capsulatus</name>
    <name type="common">Darling's disease fungus</name>
    <name type="synonym">Histoplasma capsulatum</name>
    <dbReference type="NCBI Taxonomy" id="5037"/>
    <lineage>
        <taxon>Eukaryota</taxon>
        <taxon>Fungi</taxon>
        <taxon>Dikarya</taxon>
        <taxon>Ascomycota</taxon>
        <taxon>Pezizomycotina</taxon>
        <taxon>Eurotiomycetes</taxon>
        <taxon>Eurotiomycetidae</taxon>
        <taxon>Onygenales</taxon>
        <taxon>Ajellomycetaceae</taxon>
        <taxon>Histoplasma</taxon>
    </lineage>
</organism>
<comment type="caution">
    <text evidence="1">The sequence shown here is derived from an EMBL/GenBank/DDBJ whole genome shotgun (WGS) entry which is preliminary data.</text>
</comment>
<reference evidence="1 2" key="1">
    <citation type="submission" date="2021-01" db="EMBL/GenBank/DDBJ databases">
        <title>Chromosome-level genome assembly of a human fungal pathogen reveals clustering of transcriptionally co-regulated genes.</title>
        <authorList>
            <person name="Voorhies M."/>
            <person name="Cohen S."/>
            <person name="Shea T.P."/>
            <person name="Petrus S."/>
            <person name="Munoz J.F."/>
            <person name="Poplawski S."/>
            <person name="Goldman W.E."/>
            <person name="Michael T."/>
            <person name="Cuomo C.A."/>
            <person name="Sil A."/>
            <person name="Beyhan S."/>
        </authorList>
    </citation>
    <scope>NUCLEOTIDE SEQUENCE [LARGE SCALE GENOMIC DNA]</scope>
    <source>
        <strain evidence="1 2">G184AR</strain>
    </source>
</reference>
<proteinExistence type="predicted"/>
<dbReference type="Proteomes" id="UP000670092">
    <property type="component" value="Unassembled WGS sequence"/>
</dbReference>
<evidence type="ECO:0000313" key="2">
    <source>
        <dbReference type="Proteomes" id="UP000670092"/>
    </source>
</evidence>
<dbReference type="AlphaFoldDB" id="A0A8H8D422"/>
<dbReference type="VEuPathDB" id="FungiDB:I7I52_09194"/>
<dbReference type="EMBL" id="JAEVHI010000002">
    <property type="protein sequence ID" value="KAG5299028.1"/>
    <property type="molecule type" value="Genomic_DNA"/>
</dbReference>
<protein>
    <submittedName>
        <fullName evidence="1">Uncharacterized protein</fullName>
    </submittedName>
</protein>